<sequence length="195" mass="20932">MPRDVTPRRWAILLPLLALAGACSGGPVPYTTLPVDPALGFADPTRQGIIHAAYVFPRPAYLQGRTAEAAQGISEAEHLTVELRYGARWIEMSPLASMAFEQARPEWRGALGIPAEAPPQAVIDALTRVRNAVAAGDQAAAAAALAPPVFVPGGTETLARLTNLPPLPRTAWAASLTLQEMWRMQRQNSRSLLVR</sequence>
<organism evidence="2 5">
    <name type="scientific">Neoroseomonas oryzicola</name>
    <dbReference type="NCBI Taxonomy" id="535904"/>
    <lineage>
        <taxon>Bacteria</taxon>
        <taxon>Pseudomonadati</taxon>
        <taxon>Pseudomonadota</taxon>
        <taxon>Alphaproteobacteria</taxon>
        <taxon>Acetobacterales</taxon>
        <taxon>Acetobacteraceae</taxon>
        <taxon>Neoroseomonas</taxon>
    </lineage>
</organism>
<evidence type="ECO:0000256" key="1">
    <source>
        <dbReference type="SAM" id="SignalP"/>
    </source>
</evidence>
<evidence type="ECO:0000313" key="5">
    <source>
        <dbReference type="Proteomes" id="UP001138708"/>
    </source>
</evidence>
<reference evidence="2" key="1">
    <citation type="submission" date="2020-01" db="EMBL/GenBank/DDBJ databases">
        <authorList>
            <person name="Rat A."/>
        </authorList>
    </citation>
    <scope>NUCLEOTIDE SEQUENCE</scope>
    <source>
        <strain evidence="2">LMG 31161</strain>
    </source>
</reference>
<feature type="chain" id="PRO_5040770154" description="ABC-type transport auxiliary lipoprotein component domain-containing protein" evidence="1">
    <location>
        <begin position="26"/>
        <end position="195"/>
    </location>
</feature>
<proteinExistence type="predicted"/>
<dbReference type="PROSITE" id="PS51257">
    <property type="entry name" value="PROKAR_LIPOPROTEIN"/>
    <property type="match status" value="1"/>
</dbReference>
<dbReference type="AlphaFoldDB" id="A0A9X9WQN0"/>
<dbReference type="EMBL" id="JAAVUP010000005">
    <property type="protein sequence ID" value="NKE18845.1"/>
    <property type="molecule type" value="Genomic_DNA"/>
</dbReference>
<dbReference type="Proteomes" id="UP000746741">
    <property type="component" value="Unassembled WGS sequence"/>
</dbReference>
<evidence type="ECO:0000313" key="2">
    <source>
        <dbReference type="EMBL" id="MBR0662640.1"/>
    </source>
</evidence>
<keyword evidence="4" id="KW-1185">Reference proteome</keyword>
<dbReference type="EMBL" id="JAAEDK010000129">
    <property type="protein sequence ID" value="MBR0662640.1"/>
    <property type="molecule type" value="Genomic_DNA"/>
</dbReference>
<evidence type="ECO:0000313" key="4">
    <source>
        <dbReference type="Proteomes" id="UP000746741"/>
    </source>
</evidence>
<protein>
    <recommendedName>
        <fullName evidence="6">ABC-type transport auxiliary lipoprotein component domain-containing protein</fullName>
    </recommendedName>
</protein>
<keyword evidence="1" id="KW-0732">Signal</keyword>
<accession>A0A9X9WQN0</accession>
<evidence type="ECO:0008006" key="6">
    <source>
        <dbReference type="Google" id="ProtNLM"/>
    </source>
</evidence>
<reference evidence="3 4" key="2">
    <citation type="submission" date="2020-02" db="EMBL/GenBank/DDBJ databases">
        <authorList>
            <person name="Sun Q."/>
            <person name="Inoue M."/>
        </authorList>
    </citation>
    <scope>NUCLEOTIDE SEQUENCE [LARGE SCALE GENOMIC DNA]</scope>
    <source>
        <strain evidence="3 4">KCTC 22478</strain>
    </source>
</reference>
<evidence type="ECO:0000313" key="3">
    <source>
        <dbReference type="EMBL" id="NKE18845.1"/>
    </source>
</evidence>
<reference evidence="2" key="3">
    <citation type="journal article" date="2021" name="Syst. Appl. Microbiol.">
        <title>Roseomonas hellenica sp. nov., isolated from roots of wild-growing Alkanna tinctoria.</title>
        <authorList>
            <person name="Rat A."/>
            <person name="Naranjo H.D."/>
            <person name="Lebbe L."/>
            <person name="Cnockaert M."/>
            <person name="Krigas N."/>
            <person name="Grigoriadou K."/>
            <person name="Maloupa E."/>
            <person name="Willems A."/>
        </authorList>
    </citation>
    <scope>NUCLEOTIDE SEQUENCE</scope>
    <source>
        <strain evidence="2">LMG 31161</strain>
    </source>
</reference>
<dbReference type="Proteomes" id="UP001138708">
    <property type="component" value="Unassembled WGS sequence"/>
</dbReference>
<dbReference type="RefSeq" id="WP_168042748.1">
    <property type="nucleotide sequence ID" value="NZ_JAAEDK010000129.1"/>
</dbReference>
<comment type="caution">
    <text evidence="2">The sequence shown here is derived from an EMBL/GenBank/DDBJ whole genome shotgun (WGS) entry which is preliminary data.</text>
</comment>
<name>A0A9X9WQN0_9PROT</name>
<feature type="signal peptide" evidence="1">
    <location>
        <begin position="1"/>
        <end position="25"/>
    </location>
</feature>
<gene>
    <name evidence="3" type="ORF">GWK15_17965</name>
    <name evidence="2" type="ORF">GXW75_25560</name>
</gene>